<protein>
    <submittedName>
        <fullName evidence="2">Uncharacterized protein</fullName>
    </submittedName>
</protein>
<evidence type="ECO:0000313" key="3">
    <source>
        <dbReference type="Proteomes" id="UP001233271"/>
    </source>
</evidence>
<evidence type="ECO:0000256" key="1">
    <source>
        <dbReference type="SAM" id="SignalP"/>
    </source>
</evidence>
<dbReference type="EMBL" id="AP028214">
    <property type="protein sequence ID" value="BEI90294.1"/>
    <property type="molecule type" value="Genomic_DNA"/>
</dbReference>
<keyword evidence="3" id="KW-1185">Reference proteome</keyword>
<dbReference type="AlphaFoldDB" id="A0AA48I302"/>
<accession>A0AA48I302</accession>
<gene>
    <name evidence="2" type="ORF">CcaverHIS019_0303640</name>
</gene>
<dbReference type="RefSeq" id="XP_060455559.1">
    <property type="nucleotide sequence ID" value="XM_060598803.1"/>
</dbReference>
<organism evidence="2 3">
    <name type="scientific">Cutaneotrichosporon cavernicola</name>
    <dbReference type="NCBI Taxonomy" id="279322"/>
    <lineage>
        <taxon>Eukaryota</taxon>
        <taxon>Fungi</taxon>
        <taxon>Dikarya</taxon>
        <taxon>Basidiomycota</taxon>
        <taxon>Agaricomycotina</taxon>
        <taxon>Tremellomycetes</taxon>
        <taxon>Trichosporonales</taxon>
        <taxon>Trichosporonaceae</taxon>
        <taxon>Cutaneotrichosporon</taxon>
    </lineage>
</organism>
<name>A0AA48I302_9TREE</name>
<sequence>MLFAGILPLETLLAAAFLNCKKTCITALYVRSVTWDIGMENEPGDIGFDTLDPAHWPLDVFTHVAPTYLWALQRTYDARTHPAEFYMGLPNAERTKPHEMRCSKFSYYLNLARKQEHKNRITGSA</sequence>
<proteinExistence type="predicted"/>
<dbReference type="Proteomes" id="UP001233271">
    <property type="component" value="Chromosome 3"/>
</dbReference>
<dbReference type="GeneID" id="85494164"/>
<feature type="signal peptide" evidence="1">
    <location>
        <begin position="1"/>
        <end position="16"/>
    </location>
</feature>
<dbReference type="KEGG" id="ccac:CcaHIS019_0303640"/>
<keyword evidence="1" id="KW-0732">Signal</keyword>
<evidence type="ECO:0000313" key="2">
    <source>
        <dbReference type="EMBL" id="BEI90294.1"/>
    </source>
</evidence>
<feature type="chain" id="PRO_5041464391" evidence="1">
    <location>
        <begin position="17"/>
        <end position="125"/>
    </location>
</feature>
<reference evidence="2" key="1">
    <citation type="journal article" date="2023" name="BMC Genomics">
        <title>Chromosome-level genome assemblies of Cutaneotrichosporon spp. (Trichosporonales, Basidiomycota) reveal imbalanced evolution between nucleotide sequences and chromosome synteny.</title>
        <authorList>
            <person name="Kobayashi Y."/>
            <person name="Kayamori A."/>
            <person name="Aoki K."/>
            <person name="Shiwa Y."/>
            <person name="Matsutani M."/>
            <person name="Fujita N."/>
            <person name="Sugita T."/>
            <person name="Iwasaki W."/>
            <person name="Tanaka N."/>
            <person name="Takashima M."/>
        </authorList>
    </citation>
    <scope>NUCLEOTIDE SEQUENCE</scope>
    <source>
        <strain evidence="2">HIS019</strain>
    </source>
</reference>